<name>A0A9Q9DTI8_CURCL</name>
<proteinExistence type="inferred from homology"/>
<feature type="region of interest" description="Disordered" evidence="12">
    <location>
        <begin position="514"/>
        <end position="601"/>
    </location>
</feature>
<dbReference type="PRINTS" id="PR00449">
    <property type="entry name" value="RASTRNSFRMNG"/>
</dbReference>
<dbReference type="InterPro" id="IPR003578">
    <property type="entry name" value="Small_GTPase_Rho"/>
</dbReference>
<feature type="compositionally biased region" description="Low complexity" evidence="12">
    <location>
        <begin position="349"/>
        <end position="360"/>
    </location>
</feature>
<dbReference type="SMART" id="SM00175">
    <property type="entry name" value="RAB"/>
    <property type="match status" value="1"/>
</dbReference>
<gene>
    <name evidence="13" type="ORF">yc1106_05103</name>
</gene>
<dbReference type="PROSITE" id="PS51419">
    <property type="entry name" value="RAB"/>
    <property type="match status" value="1"/>
</dbReference>
<feature type="compositionally biased region" description="Basic and acidic residues" evidence="12">
    <location>
        <begin position="847"/>
        <end position="858"/>
    </location>
</feature>
<evidence type="ECO:0000256" key="4">
    <source>
        <dbReference type="ARBA" id="ARBA00022481"/>
    </source>
</evidence>
<accession>A0A9Q9DTI8</accession>
<dbReference type="SMART" id="SM00173">
    <property type="entry name" value="RAS"/>
    <property type="match status" value="1"/>
</dbReference>
<feature type="region of interest" description="Disordered" evidence="12">
    <location>
        <begin position="339"/>
        <end position="374"/>
    </location>
</feature>
<organism evidence="13 14">
    <name type="scientific">Curvularia clavata</name>
    <dbReference type="NCBI Taxonomy" id="95742"/>
    <lineage>
        <taxon>Eukaryota</taxon>
        <taxon>Fungi</taxon>
        <taxon>Dikarya</taxon>
        <taxon>Ascomycota</taxon>
        <taxon>Pezizomycotina</taxon>
        <taxon>Dothideomycetes</taxon>
        <taxon>Pleosporomycetidae</taxon>
        <taxon>Pleosporales</taxon>
        <taxon>Pleosporineae</taxon>
        <taxon>Pleosporaceae</taxon>
        <taxon>Curvularia</taxon>
    </lineage>
</organism>
<keyword evidence="7" id="KW-0342">GTP-binding</keyword>
<evidence type="ECO:0000256" key="11">
    <source>
        <dbReference type="ARBA" id="ARBA00023306"/>
    </source>
</evidence>
<feature type="compositionally biased region" description="Basic and acidic residues" evidence="12">
    <location>
        <begin position="652"/>
        <end position="663"/>
    </location>
</feature>
<evidence type="ECO:0008006" key="15">
    <source>
        <dbReference type="Google" id="ProtNLM"/>
    </source>
</evidence>
<feature type="compositionally biased region" description="Low complexity" evidence="12">
    <location>
        <begin position="1152"/>
        <end position="1167"/>
    </location>
</feature>
<evidence type="ECO:0000256" key="3">
    <source>
        <dbReference type="ARBA" id="ARBA00022475"/>
    </source>
</evidence>
<dbReference type="FunFam" id="3.40.50.300:FF:000236">
    <property type="entry name" value="Cell division control protein 42"/>
    <property type="match status" value="1"/>
</dbReference>
<keyword evidence="10" id="KW-0636">Prenylation</keyword>
<evidence type="ECO:0000256" key="10">
    <source>
        <dbReference type="ARBA" id="ARBA00023289"/>
    </source>
</evidence>
<dbReference type="InterPro" id="IPR037874">
    <property type="entry name" value="Cdc42"/>
</dbReference>
<comment type="similarity">
    <text evidence="2">Belongs to the small GTPase superfamily. Rho family. CDC42 subfamily.</text>
</comment>
<dbReference type="GO" id="GO:0051286">
    <property type="term" value="C:cell tip"/>
    <property type="evidence" value="ECO:0007669"/>
    <property type="project" value="UniProtKB-ARBA"/>
</dbReference>
<dbReference type="GO" id="GO:0051301">
    <property type="term" value="P:cell division"/>
    <property type="evidence" value="ECO:0007669"/>
    <property type="project" value="UniProtKB-KW"/>
</dbReference>
<dbReference type="SUPFAM" id="SSF52540">
    <property type="entry name" value="P-loop containing nucleoside triphosphate hydrolases"/>
    <property type="match status" value="1"/>
</dbReference>
<sequence length="1180" mass="129901">MVVATIKCVVVGDGAVGKTCLLISYTTNKFPSEYVPTVFDNYAVTVMIGDEPYTLGLFDTAGQEDYDRLRPLSYPQTDVFLVCFSVTSPASFENVREKWFPEVHHHCPGVPCLIVGTQVDLREDNAVKDKLSKQRMAPVKKEDGERMARELGAVKYVECSALTQYKLKDVFDEAIVAALEPPASKKEGGERKKAEPSLALNLSPTTNTHRQPLAALPRTSELVCYKFQVLTIGSATSLSDMSSNPRGKRPPPLPTNNPSLSQQRQQLTELPANAQYADHEKRPQYAQNSSNATHQGQRSVGASSVTTPVDPAEIHLPHSGSGKGRNAVTELTNVMEQKIASSSQKSDYGSVTGSSHGSTTRSKRSGRSQQSAVAAQAELEALDELTARGEIESRSERNLFKLTGQIPPTPGNGDLREDEVYIRTVDLRPQCRAANKDEQPALEEASKSPKKKLFQNLRNAFSKSSGTIPSPFSTAVPVLMPSKAAQILGEAERQPQVIEARPIKPALPPVPEVEWPLHSKSMPDFANHDDYHEKGSLRRPRTGDRHSSPSRDGLNKQSSDTRHIIPVVHVKESQESIPPTPPAKDTPPYPRTGSPLRRVGPAHDLRQSYDAEIEGNMLVEIPDLGRSAPSTPEVVSESDPDSPSKFIPYHAETYERLTDEEPASRFPARNDSLNRAEDKRNDCLKQMELSVPSEGKRSALVDGSHLKRPQLPPLGSKSDNGPSGIREQKSFSPLKPHFYSPKHPPALGFRKGETPSKNTDKGRLLYTIPSESPSPQNSPDNPRTGVNPMVFQGDPRDTDPDSPNALELERQQKLAREEDMQHDTTITKRVMQELRINNQPNSTPQSENHDGPPHTDDSCSRLTDMLHAVSPNLSHSDFRPLCPSAVPSPLHKAPAPMHPAHAPMAMNGSFGPLPHPLPRPVPTRSIDDHFYMTNEHLDVVGKTTWDLLDSFHKQNKDLSQVKHNHSTELINKRFDQVKLELDAVKQDTTHLRQGMSCVDGIAAKQDHIHATLDALKASVKEAIPNTLAEQSAKMASMEAEIKEMKQMIQALQKASEQKAAEDRTSQRYSASGQHSSPNRGQAQGFVGNHGSGSELGNVHDHRSMMTGMDGQGDGRLGYQNGHQWTVRPGYLGRNNKEDRPAYPTNPYHYNAGYPGTYSSCSYSPGSSDQNYPFNNHGQAK</sequence>
<dbReference type="GO" id="GO:0007264">
    <property type="term" value="P:small GTPase-mediated signal transduction"/>
    <property type="evidence" value="ECO:0007669"/>
    <property type="project" value="InterPro"/>
</dbReference>
<dbReference type="NCBIfam" id="TIGR00231">
    <property type="entry name" value="small_GTP"/>
    <property type="match status" value="1"/>
</dbReference>
<keyword evidence="9" id="KW-0449">Lipoprotein</keyword>
<feature type="region of interest" description="Disordered" evidence="12">
    <location>
        <begin position="237"/>
        <end position="266"/>
    </location>
</feature>
<keyword evidence="14" id="KW-1185">Reference proteome</keyword>
<evidence type="ECO:0000256" key="5">
    <source>
        <dbReference type="ARBA" id="ARBA00022618"/>
    </source>
</evidence>
<protein>
    <recommendedName>
        <fullName evidence="15">Cell division control protein 42 homolog</fullName>
    </recommendedName>
</protein>
<dbReference type="SMART" id="SM00174">
    <property type="entry name" value="RHO"/>
    <property type="match status" value="1"/>
</dbReference>
<evidence type="ECO:0000313" key="14">
    <source>
        <dbReference type="Proteomes" id="UP001056012"/>
    </source>
</evidence>
<dbReference type="GO" id="GO:0012505">
    <property type="term" value="C:endomembrane system"/>
    <property type="evidence" value="ECO:0007669"/>
    <property type="project" value="UniProtKB-ARBA"/>
</dbReference>
<comment type="subcellular location">
    <subcellularLocation>
        <location evidence="1">Cell membrane</location>
        <topology evidence="1">Lipid-anchor</topology>
        <orientation evidence="1">Cytoplasmic side</orientation>
    </subcellularLocation>
</comment>
<feature type="region of interest" description="Disordered" evidence="12">
    <location>
        <begin position="1127"/>
        <end position="1180"/>
    </location>
</feature>
<dbReference type="InterPro" id="IPR005225">
    <property type="entry name" value="Small_GTP-bd"/>
</dbReference>
<keyword evidence="11" id="KW-0131">Cell cycle</keyword>
<feature type="compositionally biased region" description="Polar residues" evidence="12">
    <location>
        <begin position="1168"/>
        <end position="1180"/>
    </location>
</feature>
<feature type="region of interest" description="Disordered" evidence="12">
    <location>
        <begin position="623"/>
        <end position="804"/>
    </location>
</feature>
<feature type="compositionally biased region" description="Basic and acidic residues" evidence="12">
    <location>
        <begin position="672"/>
        <end position="685"/>
    </location>
</feature>
<dbReference type="InterPro" id="IPR027417">
    <property type="entry name" value="P-loop_NTPase"/>
</dbReference>
<dbReference type="GO" id="GO:0030427">
    <property type="term" value="C:site of polarized growth"/>
    <property type="evidence" value="ECO:0007669"/>
    <property type="project" value="UniProtKB-ARBA"/>
</dbReference>
<evidence type="ECO:0000256" key="6">
    <source>
        <dbReference type="ARBA" id="ARBA00022741"/>
    </source>
</evidence>
<dbReference type="Gene3D" id="3.40.50.300">
    <property type="entry name" value="P-loop containing nucleotide triphosphate hydrolases"/>
    <property type="match status" value="1"/>
</dbReference>
<evidence type="ECO:0000256" key="1">
    <source>
        <dbReference type="ARBA" id="ARBA00004342"/>
    </source>
</evidence>
<evidence type="ECO:0000256" key="12">
    <source>
        <dbReference type="SAM" id="MobiDB-lite"/>
    </source>
</evidence>
<dbReference type="PROSITE" id="PS51420">
    <property type="entry name" value="RHO"/>
    <property type="match status" value="1"/>
</dbReference>
<feature type="compositionally biased region" description="Polar residues" evidence="12">
    <location>
        <begin position="1066"/>
        <end position="1081"/>
    </location>
</feature>
<dbReference type="AlphaFoldDB" id="A0A9Q9DTI8"/>
<dbReference type="OrthoDB" id="3796126at2759"/>
<reference evidence="13" key="1">
    <citation type="submission" date="2021-12" db="EMBL/GenBank/DDBJ databases">
        <title>Curvularia clavata genome.</title>
        <authorList>
            <person name="Cao Y."/>
        </authorList>
    </citation>
    <scope>NUCLEOTIDE SEQUENCE</scope>
    <source>
        <strain evidence="13">Yc1106</strain>
    </source>
</reference>
<dbReference type="SMART" id="SM00176">
    <property type="entry name" value="RAN"/>
    <property type="match status" value="1"/>
</dbReference>
<dbReference type="GO" id="GO:0030010">
    <property type="term" value="P:establishment of cell polarity"/>
    <property type="evidence" value="ECO:0007669"/>
    <property type="project" value="UniProtKB-ARBA"/>
</dbReference>
<feature type="compositionally biased region" description="Polar residues" evidence="12">
    <location>
        <begin position="285"/>
        <end position="307"/>
    </location>
</feature>
<dbReference type="Pfam" id="PF00071">
    <property type="entry name" value="Ras"/>
    <property type="match status" value="1"/>
</dbReference>
<keyword evidence="8" id="KW-0472">Membrane</keyword>
<dbReference type="GO" id="GO:0005938">
    <property type="term" value="C:cell cortex"/>
    <property type="evidence" value="ECO:0007669"/>
    <property type="project" value="UniProtKB-ARBA"/>
</dbReference>
<keyword evidence="4" id="KW-0488">Methylation</keyword>
<feature type="region of interest" description="Disordered" evidence="12">
    <location>
        <begin position="183"/>
        <end position="214"/>
    </location>
</feature>
<dbReference type="GO" id="GO:0005525">
    <property type="term" value="F:GTP binding"/>
    <property type="evidence" value="ECO:0007669"/>
    <property type="project" value="UniProtKB-KW"/>
</dbReference>
<evidence type="ECO:0000256" key="7">
    <source>
        <dbReference type="ARBA" id="ARBA00023134"/>
    </source>
</evidence>
<dbReference type="Proteomes" id="UP001056012">
    <property type="component" value="Chromosome 3"/>
</dbReference>
<feature type="compositionally biased region" description="Basic and acidic residues" evidence="12">
    <location>
        <begin position="750"/>
        <end position="763"/>
    </location>
</feature>
<dbReference type="InterPro" id="IPR001806">
    <property type="entry name" value="Small_GTPase"/>
</dbReference>
<feature type="compositionally biased region" description="Basic and acidic residues" evidence="12">
    <location>
        <begin position="559"/>
        <end position="574"/>
    </location>
</feature>
<feature type="compositionally biased region" description="Basic and acidic residues" evidence="12">
    <location>
        <begin position="183"/>
        <end position="195"/>
    </location>
</feature>
<evidence type="ECO:0000256" key="2">
    <source>
        <dbReference type="ARBA" id="ARBA00008112"/>
    </source>
</evidence>
<keyword evidence="6" id="KW-0547">Nucleotide-binding</keyword>
<dbReference type="PANTHER" id="PTHR24072">
    <property type="entry name" value="RHO FAMILY GTPASE"/>
    <property type="match status" value="1"/>
</dbReference>
<dbReference type="PROSITE" id="PS51421">
    <property type="entry name" value="RAS"/>
    <property type="match status" value="1"/>
</dbReference>
<feature type="compositionally biased region" description="Polar residues" evidence="12">
    <location>
        <begin position="200"/>
        <end position="210"/>
    </location>
</feature>
<evidence type="ECO:0000313" key="13">
    <source>
        <dbReference type="EMBL" id="USP77829.1"/>
    </source>
</evidence>
<dbReference type="VEuPathDB" id="FungiDB:yc1106_05103"/>
<feature type="region of interest" description="Disordered" evidence="12">
    <location>
        <begin position="1052"/>
        <end position="1101"/>
    </location>
</feature>
<dbReference type="GO" id="GO:0003924">
    <property type="term" value="F:GTPase activity"/>
    <property type="evidence" value="ECO:0007669"/>
    <property type="project" value="InterPro"/>
</dbReference>
<dbReference type="EMBL" id="CP089276">
    <property type="protein sequence ID" value="USP77829.1"/>
    <property type="molecule type" value="Genomic_DNA"/>
</dbReference>
<dbReference type="CDD" id="cd01874">
    <property type="entry name" value="Cdc42"/>
    <property type="match status" value="1"/>
</dbReference>
<feature type="compositionally biased region" description="Polar residues" evidence="12">
    <location>
        <begin position="769"/>
        <end position="781"/>
    </location>
</feature>
<dbReference type="GO" id="GO:0005886">
    <property type="term" value="C:plasma membrane"/>
    <property type="evidence" value="ECO:0007669"/>
    <property type="project" value="UniProtKB-SubCell"/>
</dbReference>
<keyword evidence="5" id="KW-0132">Cell division</keyword>
<feature type="compositionally biased region" description="Basic and acidic residues" evidence="12">
    <location>
        <begin position="526"/>
        <end position="549"/>
    </location>
</feature>
<evidence type="ECO:0000256" key="8">
    <source>
        <dbReference type="ARBA" id="ARBA00023136"/>
    </source>
</evidence>
<keyword evidence="3" id="KW-1003">Cell membrane</keyword>
<feature type="compositionally biased region" description="Pro residues" evidence="12">
    <location>
        <begin position="578"/>
        <end position="590"/>
    </location>
</feature>
<feature type="region of interest" description="Disordered" evidence="12">
    <location>
        <begin position="282"/>
        <end position="326"/>
    </location>
</feature>
<evidence type="ECO:0000256" key="9">
    <source>
        <dbReference type="ARBA" id="ARBA00023288"/>
    </source>
</evidence>
<feature type="region of interest" description="Disordered" evidence="12">
    <location>
        <begin position="838"/>
        <end position="858"/>
    </location>
</feature>
<feature type="compositionally biased region" description="Basic and acidic residues" evidence="12">
    <location>
        <begin position="1055"/>
        <end position="1065"/>
    </location>
</feature>